<feature type="transmembrane region" description="Helical" evidence="1">
    <location>
        <begin position="12"/>
        <end position="27"/>
    </location>
</feature>
<feature type="transmembrane region" description="Helical" evidence="1">
    <location>
        <begin position="47"/>
        <end position="65"/>
    </location>
</feature>
<organism evidence="2 3">
    <name type="scientific">Alicyclobacillus ferrooxydans</name>
    <dbReference type="NCBI Taxonomy" id="471514"/>
    <lineage>
        <taxon>Bacteria</taxon>
        <taxon>Bacillati</taxon>
        <taxon>Bacillota</taxon>
        <taxon>Bacilli</taxon>
        <taxon>Bacillales</taxon>
        <taxon>Alicyclobacillaceae</taxon>
        <taxon>Alicyclobacillus</taxon>
    </lineage>
</organism>
<keyword evidence="1" id="KW-0812">Transmembrane</keyword>
<keyword evidence="3" id="KW-1185">Reference proteome</keyword>
<accession>A0A0P9EQ23</accession>
<feature type="transmembrane region" description="Helical" evidence="1">
    <location>
        <begin position="77"/>
        <end position="103"/>
    </location>
</feature>
<name>A0A0P9EQ23_9BACL</name>
<sequence length="142" mass="16115">MHWLIIQIRDLPWWIPGVTALAIYWIPKVMLWPLRRLDWVHILVEEQAEMLAVMALVGFYSVYVLSKTSVPMAEIALFIVTCGTLGGLVWLCMASATFFVWLIRLPANTASDENLADESEGIEGIKQTWHNNFRVLQGGKDG</sequence>
<protein>
    <submittedName>
        <fullName evidence="2">Uncharacterized protein</fullName>
    </submittedName>
</protein>
<dbReference type="STRING" id="471514.AN477_01550"/>
<keyword evidence="1" id="KW-0472">Membrane</keyword>
<comment type="caution">
    <text evidence="2">The sequence shown here is derived from an EMBL/GenBank/DDBJ whole genome shotgun (WGS) entry which is preliminary data.</text>
</comment>
<proteinExistence type="predicted"/>
<dbReference type="EMBL" id="LJCO01000008">
    <property type="protein sequence ID" value="KPV45627.1"/>
    <property type="molecule type" value="Genomic_DNA"/>
</dbReference>
<dbReference type="RefSeq" id="WP_054967411.1">
    <property type="nucleotide sequence ID" value="NZ_LJCO01000008.1"/>
</dbReference>
<evidence type="ECO:0000313" key="3">
    <source>
        <dbReference type="Proteomes" id="UP000050482"/>
    </source>
</evidence>
<evidence type="ECO:0000256" key="1">
    <source>
        <dbReference type="SAM" id="Phobius"/>
    </source>
</evidence>
<dbReference type="Proteomes" id="UP000050482">
    <property type="component" value="Unassembled WGS sequence"/>
</dbReference>
<dbReference type="PATRIC" id="fig|471514.4.peg.306"/>
<gene>
    <name evidence="2" type="ORF">AN477_01550</name>
</gene>
<evidence type="ECO:0000313" key="2">
    <source>
        <dbReference type="EMBL" id="KPV45627.1"/>
    </source>
</evidence>
<keyword evidence="1" id="KW-1133">Transmembrane helix</keyword>
<reference evidence="2 3" key="1">
    <citation type="submission" date="2015-09" db="EMBL/GenBank/DDBJ databases">
        <title>Draft genome sequence of Alicyclobacillus ferrooxydans DSM 22381.</title>
        <authorList>
            <person name="Hemp J."/>
        </authorList>
    </citation>
    <scope>NUCLEOTIDE SEQUENCE [LARGE SCALE GENOMIC DNA]</scope>
    <source>
        <strain evidence="2 3">TC-34</strain>
    </source>
</reference>
<dbReference type="AlphaFoldDB" id="A0A0P9EQ23"/>